<dbReference type="STRING" id="1903181.BTN85_1642"/>
<dbReference type="InterPro" id="IPR023476">
    <property type="entry name" value="Pep_tRNA_hydro_II_dom_sf"/>
</dbReference>
<comment type="catalytic activity">
    <reaction evidence="5">
        <text>an N-acyl-L-alpha-aminoacyl-tRNA + H2O = an N-acyl-L-amino acid + a tRNA + H(+)</text>
        <dbReference type="Rhea" id="RHEA:54448"/>
        <dbReference type="Rhea" id="RHEA-COMP:10123"/>
        <dbReference type="Rhea" id="RHEA-COMP:13883"/>
        <dbReference type="ChEBI" id="CHEBI:15377"/>
        <dbReference type="ChEBI" id="CHEBI:15378"/>
        <dbReference type="ChEBI" id="CHEBI:59874"/>
        <dbReference type="ChEBI" id="CHEBI:78442"/>
        <dbReference type="ChEBI" id="CHEBI:138191"/>
        <dbReference type="EC" id="3.1.1.29"/>
    </reaction>
</comment>
<comment type="function">
    <text evidence="1">The natural substrate for this enzyme may be peptidyl-tRNAs which drop off the ribosome during protein synthesis.</text>
</comment>
<dbReference type="PANTHER" id="PTHR12649:SF11">
    <property type="entry name" value="PEPTIDYL-TRNA HYDROLASE 2, MITOCHONDRIAL"/>
    <property type="match status" value="1"/>
</dbReference>
<dbReference type="NCBIfam" id="TIGR00283">
    <property type="entry name" value="arch_pth2"/>
    <property type="match status" value="1"/>
</dbReference>
<dbReference type="SUPFAM" id="SSF102462">
    <property type="entry name" value="Peptidyl-tRNA hydrolase II"/>
    <property type="match status" value="1"/>
</dbReference>
<sequence>MKQAIVVRSDLSLSKGKLAAQVAHASVKASHEIEGIDERKWKKWMNSGAKKVILKVKDKETLFEYKRRAERKNLVTSIIRDAGYTELPEGTYTTLAIGPDEDEAINSVTGNLPLL</sequence>
<comment type="similarity">
    <text evidence="4">Belongs to the PTH2 family.</text>
</comment>
<dbReference type="EC" id="3.1.1.29" evidence="2"/>
<evidence type="ECO:0000256" key="5">
    <source>
        <dbReference type="ARBA" id="ARBA00048707"/>
    </source>
</evidence>
<proteinExistence type="inferred from homology"/>
<dbReference type="AlphaFoldDB" id="A0A1Q6DXP1"/>
<dbReference type="Gene3D" id="3.40.1490.10">
    <property type="entry name" value="Bit1"/>
    <property type="match status" value="1"/>
</dbReference>
<dbReference type="InParanoid" id="A0A1Q6DXP1"/>
<evidence type="ECO:0000256" key="4">
    <source>
        <dbReference type="ARBA" id="ARBA00038050"/>
    </source>
</evidence>
<dbReference type="GO" id="GO:0004045">
    <property type="term" value="F:peptidyl-tRNA hydrolase activity"/>
    <property type="evidence" value="ECO:0007669"/>
    <property type="project" value="UniProtKB-EC"/>
</dbReference>
<evidence type="ECO:0000256" key="3">
    <source>
        <dbReference type="ARBA" id="ARBA00022801"/>
    </source>
</evidence>
<dbReference type="GO" id="GO:0005829">
    <property type="term" value="C:cytosol"/>
    <property type="evidence" value="ECO:0007669"/>
    <property type="project" value="TreeGrafter"/>
</dbReference>
<organism evidence="7 8">
    <name type="scientific">Methanohalarchaeum thermophilum</name>
    <dbReference type="NCBI Taxonomy" id="1903181"/>
    <lineage>
        <taxon>Archaea</taxon>
        <taxon>Methanobacteriati</taxon>
        <taxon>Methanobacteriota</taxon>
        <taxon>Methanonatronarchaeia</taxon>
        <taxon>Methanonatronarchaeales</taxon>
        <taxon>Methanonatronarchaeaceae</taxon>
        <taxon>Candidatus Methanohalarchaeum</taxon>
    </lineage>
</organism>
<dbReference type="NCBIfam" id="NF003314">
    <property type="entry name" value="PRK04322.1"/>
    <property type="match status" value="1"/>
</dbReference>
<dbReference type="EMBL" id="MSDW01000001">
    <property type="protein sequence ID" value="OKY79135.1"/>
    <property type="molecule type" value="Genomic_DNA"/>
</dbReference>
<reference evidence="7" key="1">
    <citation type="submission" date="2016-12" db="EMBL/GenBank/DDBJ databases">
        <title>Discovery of methanogenic haloarchaea.</title>
        <authorList>
            <person name="Sorokin D.Y."/>
            <person name="Makarova K.S."/>
            <person name="Abbas B."/>
            <person name="Ferrer M."/>
            <person name="Golyshin P.N."/>
        </authorList>
    </citation>
    <scope>NUCLEOTIDE SEQUENCE [LARGE SCALE GENOMIC DNA]</scope>
    <source>
        <strain evidence="7">HMET1</strain>
    </source>
</reference>
<evidence type="ECO:0000313" key="8">
    <source>
        <dbReference type="Proteomes" id="UP000185744"/>
    </source>
</evidence>
<dbReference type="Proteomes" id="UP000185744">
    <property type="component" value="Unassembled WGS sequence"/>
</dbReference>
<evidence type="ECO:0000256" key="6">
    <source>
        <dbReference type="ARBA" id="ARBA00050038"/>
    </source>
</evidence>
<comment type="caution">
    <text evidence="7">The sequence shown here is derived from an EMBL/GenBank/DDBJ whole genome shotgun (WGS) entry which is preliminary data.</text>
</comment>
<dbReference type="PANTHER" id="PTHR12649">
    <property type="entry name" value="PEPTIDYL-TRNA HYDROLASE 2"/>
    <property type="match status" value="1"/>
</dbReference>
<dbReference type="Pfam" id="PF01981">
    <property type="entry name" value="PTH2"/>
    <property type="match status" value="1"/>
</dbReference>
<dbReference type="InterPro" id="IPR002833">
    <property type="entry name" value="PTH2"/>
</dbReference>
<protein>
    <recommendedName>
        <fullName evidence="6">Peptidyl-tRNA hydrolase</fullName>
        <ecNumber evidence="2">3.1.1.29</ecNumber>
    </recommendedName>
</protein>
<dbReference type="FunFam" id="3.40.1490.10:FF:000001">
    <property type="entry name" value="Peptidyl-tRNA hydrolase 2"/>
    <property type="match status" value="1"/>
</dbReference>
<evidence type="ECO:0000313" key="7">
    <source>
        <dbReference type="EMBL" id="OKY79135.1"/>
    </source>
</evidence>
<keyword evidence="3 7" id="KW-0378">Hydrolase</keyword>
<evidence type="ECO:0000256" key="1">
    <source>
        <dbReference type="ARBA" id="ARBA00003043"/>
    </source>
</evidence>
<accession>A0A1Q6DXP1</accession>
<dbReference type="CDD" id="cd02430">
    <property type="entry name" value="PTH2"/>
    <property type="match status" value="1"/>
</dbReference>
<gene>
    <name evidence="7" type="ORF">BTN85_1642</name>
</gene>
<keyword evidence="8" id="KW-1185">Reference proteome</keyword>
<dbReference type="FunCoup" id="A0A1Q6DXP1">
    <property type="interactions" value="135"/>
</dbReference>
<evidence type="ECO:0000256" key="2">
    <source>
        <dbReference type="ARBA" id="ARBA00013260"/>
    </source>
</evidence>
<name>A0A1Q6DXP1_METT1</name>